<evidence type="ECO:0000256" key="1">
    <source>
        <dbReference type="PROSITE-ProRule" id="PRU00175"/>
    </source>
</evidence>
<dbReference type="PROSITE" id="PS50089">
    <property type="entry name" value="ZF_RING_2"/>
    <property type="match status" value="1"/>
</dbReference>
<dbReference type="Pfam" id="PF13639">
    <property type="entry name" value="zf-RING_2"/>
    <property type="match status" value="1"/>
</dbReference>
<evidence type="ECO:0000259" key="2">
    <source>
        <dbReference type="PROSITE" id="PS50089"/>
    </source>
</evidence>
<gene>
    <name evidence="3" type="ORF">CC86DRAFT_382036</name>
</gene>
<dbReference type="AlphaFoldDB" id="A0A6A7A360"/>
<dbReference type="Gene3D" id="3.30.40.10">
    <property type="entry name" value="Zinc/RING finger domain, C3HC4 (zinc finger)"/>
    <property type="match status" value="1"/>
</dbReference>
<keyword evidence="1" id="KW-0863">Zinc-finger</keyword>
<dbReference type="GO" id="GO:0008270">
    <property type="term" value="F:zinc ion binding"/>
    <property type="evidence" value="ECO:0007669"/>
    <property type="project" value="UniProtKB-KW"/>
</dbReference>
<dbReference type="EMBL" id="MU006225">
    <property type="protein sequence ID" value="KAF2826995.1"/>
    <property type="molecule type" value="Genomic_DNA"/>
</dbReference>
<proteinExistence type="predicted"/>
<name>A0A6A7A360_9PLEO</name>
<dbReference type="OrthoDB" id="3687216at2759"/>
<accession>A0A6A7A360</accession>
<dbReference type="InterPro" id="IPR013083">
    <property type="entry name" value="Znf_RING/FYVE/PHD"/>
</dbReference>
<evidence type="ECO:0000313" key="3">
    <source>
        <dbReference type="EMBL" id="KAF2826995.1"/>
    </source>
</evidence>
<keyword evidence="1" id="KW-0862">Zinc</keyword>
<evidence type="ECO:0000313" key="4">
    <source>
        <dbReference type="Proteomes" id="UP000799424"/>
    </source>
</evidence>
<organism evidence="3 4">
    <name type="scientific">Ophiobolus disseminans</name>
    <dbReference type="NCBI Taxonomy" id="1469910"/>
    <lineage>
        <taxon>Eukaryota</taxon>
        <taxon>Fungi</taxon>
        <taxon>Dikarya</taxon>
        <taxon>Ascomycota</taxon>
        <taxon>Pezizomycotina</taxon>
        <taxon>Dothideomycetes</taxon>
        <taxon>Pleosporomycetidae</taxon>
        <taxon>Pleosporales</taxon>
        <taxon>Pleosporineae</taxon>
        <taxon>Phaeosphaeriaceae</taxon>
        <taxon>Ophiobolus</taxon>
    </lineage>
</organism>
<dbReference type="InterPro" id="IPR001841">
    <property type="entry name" value="Znf_RING"/>
</dbReference>
<feature type="domain" description="RING-type" evidence="2">
    <location>
        <begin position="138"/>
        <end position="192"/>
    </location>
</feature>
<dbReference type="Proteomes" id="UP000799424">
    <property type="component" value="Unassembled WGS sequence"/>
</dbReference>
<keyword evidence="1" id="KW-0479">Metal-binding</keyword>
<keyword evidence="4" id="KW-1185">Reference proteome</keyword>
<dbReference type="SUPFAM" id="SSF57850">
    <property type="entry name" value="RING/U-box"/>
    <property type="match status" value="1"/>
</dbReference>
<protein>
    <recommendedName>
        <fullName evidence="2">RING-type domain-containing protein</fullName>
    </recommendedName>
</protein>
<sequence length="274" mass="30526">MVITDAKLVRGGRNNVVARVCWLLEREFNLEPGFPKHGRDRFATGNWHWSTETQQQILPKEKHWMIGGNGNLKLPVSAEWGSIFQIVGKLTEFKVHFLENARSSAVKAGLMTHYATKRVQEFTQPATMEALRAGCTSCVICGDTFAETAIQGTEPAVEMVCGHFIGERCLQAWVDGFAANNDEDNVTCPHCRTCLVLGQFPGHLRGHLRPAVQEFVAFLRNDRVLDEQVDKSLLDAKDAKEDDIKGCYGPEIGGCCTSLVIDSRKRGVCLRQYS</sequence>
<reference evidence="3" key="1">
    <citation type="journal article" date="2020" name="Stud. Mycol.">
        <title>101 Dothideomycetes genomes: a test case for predicting lifestyles and emergence of pathogens.</title>
        <authorList>
            <person name="Haridas S."/>
            <person name="Albert R."/>
            <person name="Binder M."/>
            <person name="Bloem J."/>
            <person name="Labutti K."/>
            <person name="Salamov A."/>
            <person name="Andreopoulos B."/>
            <person name="Baker S."/>
            <person name="Barry K."/>
            <person name="Bills G."/>
            <person name="Bluhm B."/>
            <person name="Cannon C."/>
            <person name="Castanera R."/>
            <person name="Culley D."/>
            <person name="Daum C."/>
            <person name="Ezra D."/>
            <person name="Gonzalez J."/>
            <person name="Henrissat B."/>
            <person name="Kuo A."/>
            <person name="Liang C."/>
            <person name="Lipzen A."/>
            <person name="Lutzoni F."/>
            <person name="Magnuson J."/>
            <person name="Mondo S."/>
            <person name="Nolan M."/>
            <person name="Ohm R."/>
            <person name="Pangilinan J."/>
            <person name="Park H.-J."/>
            <person name="Ramirez L."/>
            <person name="Alfaro M."/>
            <person name="Sun H."/>
            <person name="Tritt A."/>
            <person name="Yoshinaga Y."/>
            <person name="Zwiers L.-H."/>
            <person name="Turgeon B."/>
            <person name="Goodwin S."/>
            <person name="Spatafora J."/>
            <person name="Crous P."/>
            <person name="Grigoriev I."/>
        </authorList>
    </citation>
    <scope>NUCLEOTIDE SEQUENCE</scope>
    <source>
        <strain evidence="3">CBS 113818</strain>
    </source>
</reference>